<comment type="caution">
    <text evidence="1">The sequence shown here is derived from an EMBL/GenBank/DDBJ whole genome shotgun (WGS) entry which is preliminary data.</text>
</comment>
<dbReference type="InterPro" id="IPR010037">
    <property type="entry name" value="FkbH_domain"/>
</dbReference>
<protein>
    <submittedName>
        <fullName evidence="1">FkbH-like protein</fullName>
    </submittedName>
</protein>
<name>A0A368ZCS6_9RHOB</name>
<dbReference type="Gene3D" id="3.40.50.1000">
    <property type="entry name" value="HAD superfamily/HAD-like"/>
    <property type="match status" value="1"/>
</dbReference>
<dbReference type="InterPro" id="IPR036412">
    <property type="entry name" value="HAD-like_sf"/>
</dbReference>
<evidence type="ECO:0000313" key="2">
    <source>
        <dbReference type="Proteomes" id="UP000253345"/>
    </source>
</evidence>
<proteinExistence type="predicted"/>
<dbReference type="NCBIfam" id="TIGR01686">
    <property type="entry name" value="FkbH"/>
    <property type="match status" value="1"/>
</dbReference>
<sequence>MSFKVEFMSDDRFLAVTKDIKVVIWDLDETFWKGTLSEGGITPVQAHIDLVRDLVDRGIMCSICSKNDLEPARAKLEELGIWDRFVFPHIDWTPKGQAVKSILERMQLRDENALFLDDNHLNLEEVKFFCPGIACIDASGATDGSRPDLSGLAALPQLAGKDDRDHSRLAQYRVLEAKENDQKDGNLNNEDFLRQSGIELKIITDFDDKMDRVLELINRTNQLNFTKVRVTTEAQKAELAELLRIPGVHAGLVQVKDRYGDYGLVGFFCIRRRFNGTTVHHFAFSCRTLNMGVEQWVWNYLERPQFQIATPVASPLDTPATVDWIRHVEEFGATASATDDRHLCLVGGCDLQQVSFYCGTRRDEFVNKPDDNGIIIRYDDAGFFLNPRDKSIANHWVLRNVVGHTLSEMEALDASLASADVIILSMLFAFLTPNLFTYEAQGEVDRYLTTLPPKRLTGLVRNPQMAIRMLRTLHHLRLDEASHLELVRRCFEKAAAAMRPDATLFILGTSDSFGPQAERSGPQRTAYNRMCRAFCDSHDRAYFIDVDAMIPRDEFVDSDHYTRKGYFRIANFINAHVMPLAKAS</sequence>
<evidence type="ECO:0000313" key="1">
    <source>
        <dbReference type="EMBL" id="RCW88294.1"/>
    </source>
</evidence>
<dbReference type="InterPro" id="IPR023214">
    <property type="entry name" value="HAD_sf"/>
</dbReference>
<organism evidence="1 2">
    <name type="scientific">Paracoccus lutimaris</name>
    <dbReference type="NCBI Taxonomy" id="1490030"/>
    <lineage>
        <taxon>Bacteria</taxon>
        <taxon>Pseudomonadati</taxon>
        <taxon>Pseudomonadota</taxon>
        <taxon>Alphaproteobacteria</taxon>
        <taxon>Rhodobacterales</taxon>
        <taxon>Paracoccaceae</taxon>
        <taxon>Paracoccus</taxon>
    </lineage>
</organism>
<accession>A0A368ZCS6</accession>
<dbReference type="EMBL" id="QPJL01000002">
    <property type="protein sequence ID" value="RCW88294.1"/>
    <property type="molecule type" value="Genomic_DNA"/>
</dbReference>
<dbReference type="Proteomes" id="UP000253345">
    <property type="component" value="Unassembled WGS sequence"/>
</dbReference>
<dbReference type="AlphaFoldDB" id="A0A368ZCS6"/>
<gene>
    <name evidence="1" type="ORF">DFP89_102224</name>
</gene>
<dbReference type="SUPFAM" id="SSF56784">
    <property type="entry name" value="HAD-like"/>
    <property type="match status" value="1"/>
</dbReference>
<dbReference type="Gene3D" id="3.40.50.1110">
    <property type="entry name" value="SGNH hydrolase"/>
    <property type="match status" value="1"/>
</dbReference>
<keyword evidence="2" id="KW-1185">Reference proteome</keyword>
<dbReference type="SUPFAM" id="SSF52266">
    <property type="entry name" value="SGNH hydrolase"/>
    <property type="match status" value="1"/>
</dbReference>
<dbReference type="OrthoDB" id="323926at2"/>
<reference evidence="1 2" key="1">
    <citation type="submission" date="2018-07" db="EMBL/GenBank/DDBJ databases">
        <title>Genomic Encyclopedia of Type Strains, Phase III (KMG-III): the genomes of soil and plant-associated and newly described type strains.</title>
        <authorList>
            <person name="Whitman W."/>
        </authorList>
    </citation>
    <scope>NUCLEOTIDE SEQUENCE [LARGE SCALE GENOMIC DNA]</scope>
    <source>
        <strain evidence="1 2">CECT 8525</strain>
    </source>
</reference>
<dbReference type="GO" id="GO:0016788">
    <property type="term" value="F:hydrolase activity, acting on ester bonds"/>
    <property type="evidence" value="ECO:0007669"/>
    <property type="project" value="UniProtKB-ARBA"/>
</dbReference>
<dbReference type="InterPro" id="IPR036514">
    <property type="entry name" value="SGNH_hydro_sf"/>
</dbReference>